<dbReference type="InterPro" id="IPR013366">
    <property type="entry name" value="EutJ"/>
</dbReference>
<evidence type="ECO:0000313" key="1">
    <source>
        <dbReference type="EMBL" id="TKB56569.1"/>
    </source>
</evidence>
<evidence type="ECO:0000313" key="2">
    <source>
        <dbReference type="Proteomes" id="UP000305675"/>
    </source>
</evidence>
<comment type="caution">
    <text evidence="1">The sequence shown here is derived from an EMBL/GenBank/DDBJ whole genome shotgun (WGS) entry which is preliminary data.</text>
</comment>
<dbReference type="Gene3D" id="3.30.420.40">
    <property type="match status" value="2"/>
</dbReference>
<dbReference type="OrthoDB" id="306538at2"/>
<proteinExistence type="predicted"/>
<sequence length="279" mass="29240">MKTQDAISLTNERLLAIDAIVNDDSAIDVSGPLYLGVDLGTADIQTLVLDQSGAPVAAFLDWADVVRDGVVVDYVGACRIVREQLAKAEARLGQLPTHAVTSYPPGTDPQISINVVESAGIEVSKVIDEPSSVAMLLKMEHGAVVDVGGGTTGTAIIEAGKVIRSLDEPSGGRHVSLTIAGGLGIEVAEAELKKRQGDDPMIAPLAKPVLEKMADIVAEHIQGHQPKALYLTGGGTLVAGFTQVFRKQFPELEVVAFSKALYLTPLAIASYGLQQPGDL</sequence>
<dbReference type="InterPro" id="IPR043129">
    <property type="entry name" value="ATPase_NBD"/>
</dbReference>
<protein>
    <submittedName>
        <fullName evidence="1">Ethanolamine utilization protein EutJ</fullName>
    </submittedName>
</protein>
<dbReference type="SUPFAM" id="SSF53067">
    <property type="entry name" value="Actin-like ATPase domain"/>
    <property type="match status" value="1"/>
</dbReference>
<dbReference type="Proteomes" id="UP000305675">
    <property type="component" value="Unassembled WGS sequence"/>
</dbReference>
<dbReference type="PANTHER" id="PTHR32432:SF3">
    <property type="entry name" value="ETHANOLAMINE UTILIZATION PROTEIN EUTJ"/>
    <property type="match status" value="1"/>
</dbReference>
<dbReference type="InterPro" id="IPR050696">
    <property type="entry name" value="FtsA/MreB"/>
</dbReference>
<dbReference type="PANTHER" id="PTHR32432">
    <property type="entry name" value="CELL DIVISION PROTEIN FTSA-RELATED"/>
    <property type="match status" value="1"/>
</dbReference>
<dbReference type="NCBIfam" id="TIGR02529">
    <property type="entry name" value="EutJ"/>
    <property type="match status" value="1"/>
</dbReference>
<name>A0A4U1BPR8_9GAMM</name>
<keyword evidence="2" id="KW-1185">Reference proteome</keyword>
<dbReference type="AlphaFoldDB" id="A0A4U1BPR8"/>
<reference evidence="1 2" key="1">
    <citation type="submission" date="2019-04" db="EMBL/GenBank/DDBJ databases">
        <authorList>
            <person name="Hwang J.C."/>
        </authorList>
    </citation>
    <scope>NUCLEOTIDE SEQUENCE [LARGE SCALE GENOMIC DNA]</scope>
    <source>
        <strain evidence="1 2">IMCC35002</strain>
    </source>
</reference>
<organism evidence="1 2">
    <name type="scientific">Ferrimonas aestuarii</name>
    <dbReference type="NCBI Taxonomy" id="2569539"/>
    <lineage>
        <taxon>Bacteria</taxon>
        <taxon>Pseudomonadati</taxon>
        <taxon>Pseudomonadota</taxon>
        <taxon>Gammaproteobacteria</taxon>
        <taxon>Alteromonadales</taxon>
        <taxon>Ferrimonadaceae</taxon>
        <taxon>Ferrimonas</taxon>
    </lineage>
</organism>
<accession>A0A4U1BPR8</accession>
<dbReference type="NCBIfam" id="NF011660">
    <property type="entry name" value="PRK15080.1"/>
    <property type="match status" value="1"/>
</dbReference>
<dbReference type="EMBL" id="SWCJ01000003">
    <property type="protein sequence ID" value="TKB56569.1"/>
    <property type="molecule type" value="Genomic_DNA"/>
</dbReference>
<gene>
    <name evidence="1" type="primary">eutJ</name>
    <name evidence="1" type="ORF">FCL42_05400</name>
</gene>
<dbReference type="RefSeq" id="WP_136862373.1">
    <property type="nucleotide sequence ID" value="NZ_SWCJ01000003.1"/>
</dbReference>